<feature type="transmembrane region" description="Helical" evidence="1">
    <location>
        <begin position="47"/>
        <end position="68"/>
    </location>
</feature>
<accession>A0A286P6S5</accession>
<keyword evidence="2" id="KW-0614">Plasmid</keyword>
<keyword evidence="1" id="KW-0812">Transmembrane</keyword>
<keyword evidence="1" id="KW-1133">Transmembrane helix</keyword>
<proteinExistence type="predicted"/>
<reference evidence="2" key="2">
    <citation type="journal article" date="2017" name="Genome Announc.">
        <title>High-Quality Draft Genome Sequence of Burkholderia contaminans CH-1, a Gram-Negative Bacterium That Metabolizes 2-Azahypoxanthine, a Plant Growth-Regulating Compound.</title>
        <authorList>
            <person name="Choi J.-H."/>
            <person name="Sugiura H."/>
            <person name="Moriuchi R."/>
            <person name="Kawagishi H."/>
            <person name="Dohra H."/>
        </authorList>
    </citation>
    <scope>NUCLEOTIDE SEQUENCE</scope>
    <source>
        <strain evidence="2">CH-1</strain>
        <plasmid evidence="2">pBC453</plasmid>
    </source>
</reference>
<name>A0A286P6S5_9BURK</name>
<geneLocation type="plasmid" evidence="2">
    <name>pBC453</name>
</geneLocation>
<feature type="transmembrane region" description="Helical" evidence="1">
    <location>
        <begin position="12"/>
        <end position="35"/>
    </location>
</feature>
<sequence length="76" mass="7999">MDMAMSDEQPPRWIPFVVCATVVCAAGATGYLGVTLGQVMVANGERFFGWLFMGLSVAVCGGAAAHILHAGWNAIR</sequence>
<reference evidence="2" key="1">
    <citation type="journal article" date="2016" name="Biosci. Biotechnol. Biochem.">
        <title>Bioconversion of AHX to AOH by resting cells of Burkholderia contaminans CH-1.</title>
        <authorList>
            <person name="Choi J.H."/>
            <person name="Kikuchi A."/>
            <person name="Pumkaeo P."/>
            <person name="Hirai H."/>
            <person name="Tokuyama S."/>
            <person name="Kawagishi H."/>
        </authorList>
    </citation>
    <scope>NUCLEOTIDE SEQUENCE</scope>
    <source>
        <strain evidence="2">CH-1</strain>
        <plasmid evidence="2">pBC453</plasmid>
    </source>
</reference>
<dbReference type="AlphaFoldDB" id="A0A286P6S5"/>
<gene>
    <name evidence="2" type="ORF">BCCH1_80500</name>
</gene>
<keyword evidence="1" id="KW-0472">Membrane</keyword>
<evidence type="ECO:0000313" key="2">
    <source>
        <dbReference type="EMBL" id="BBA45539.1"/>
    </source>
</evidence>
<organism evidence="2">
    <name type="scientific">Burkholderia contaminans</name>
    <dbReference type="NCBI Taxonomy" id="488447"/>
    <lineage>
        <taxon>Bacteria</taxon>
        <taxon>Pseudomonadati</taxon>
        <taxon>Pseudomonadota</taxon>
        <taxon>Betaproteobacteria</taxon>
        <taxon>Burkholderiales</taxon>
        <taxon>Burkholderiaceae</taxon>
        <taxon>Burkholderia</taxon>
        <taxon>Burkholderia cepacia complex</taxon>
    </lineage>
</organism>
<protein>
    <submittedName>
        <fullName evidence="2">Uncharacterized protein</fullName>
    </submittedName>
</protein>
<evidence type="ECO:0000256" key="1">
    <source>
        <dbReference type="SAM" id="Phobius"/>
    </source>
</evidence>
<dbReference type="EMBL" id="AP018360">
    <property type="protein sequence ID" value="BBA45539.1"/>
    <property type="molecule type" value="Genomic_DNA"/>
</dbReference>